<protein>
    <submittedName>
        <fullName evidence="1">Uncharacterized protein</fullName>
    </submittedName>
</protein>
<gene>
    <name evidence="1" type="ORF">HYC85_017723</name>
</gene>
<proteinExistence type="predicted"/>
<organism evidence="1 2">
    <name type="scientific">Camellia sinensis</name>
    <name type="common">Tea plant</name>
    <name type="synonym">Thea sinensis</name>
    <dbReference type="NCBI Taxonomy" id="4442"/>
    <lineage>
        <taxon>Eukaryota</taxon>
        <taxon>Viridiplantae</taxon>
        <taxon>Streptophyta</taxon>
        <taxon>Embryophyta</taxon>
        <taxon>Tracheophyta</taxon>
        <taxon>Spermatophyta</taxon>
        <taxon>Magnoliopsida</taxon>
        <taxon>eudicotyledons</taxon>
        <taxon>Gunneridae</taxon>
        <taxon>Pentapetalae</taxon>
        <taxon>asterids</taxon>
        <taxon>Ericales</taxon>
        <taxon>Theaceae</taxon>
        <taxon>Camellia</taxon>
    </lineage>
</organism>
<keyword evidence="2" id="KW-1185">Reference proteome</keyword>
<evidence type="ECO:0000313" key="2">
    <source>
        <dbReference type="Proteomes" id="UP000593564"/>
    </source>
</evidence>
<reference evidence="1 2" key="2">
    <citation type="submission" date="2020-07" db="EMBL/GenBank/DDBJ databases">
        <title>Genome assembly of wild tea tree DASZ reveals pedigree and selection history of tea varieties.</title>
        <authorList>
            <person name="Zhang W."/>
        </authorList>
    </citation>
    <scope>NUCLEOTIDE SEQUENCE [LARGE SCALE GENOMIC DNA]</scope>
    <source>
        <strain evidence="2">cv. G240</strain>
        <tissue evidence="1">Leaf</tissue>
    </source>
</reference>
<reference evidence="2" key="1">
    <citation type="journal article" date="2020" name="Nat. Commun.">
        <title>Genome assembly of wild tea tree DASZ reveals pedigree and selection history of tea varieties.</title>
        <authorList>
            <person name="Zhang W."/>
            <person name="Zhang Y."/>
            <person name="Qiu H."/>
            <person name="Guo Y."/>
            <person name="Wan H."/>
            <person name="Zhang X."/>
            <person name="Scossa F."/>
            <person name="Alseekh S."/>
            <person name="Zhang Q."/>
            <person name="Wang P."/>
            <person name="Xu L."/>
            <person name="Schmidt M.H."/>
            <person name="Jia X."/>
            <person name="Li D."/>
            <person name="Zhu A."/>
            <person name="Guo F."/>
            <person name="Chen W."/>
            <person name="Ni D."/>
            <person name="Usadel B."/>
            <person name="Fernie A.R."/>
            <person name="Wen W."/>
        </authorList>
    </citation>
    <scope>NUCLEOTIDE SEQUENCE [LARGE SCALE GENOMIC DNA]</scope>
    <source>
        <strain evidence="2">cv. G240</strain>
    </source>
</reference>
<name>A0A7J7GVU7_CAMSI</name>
<dbReference type="AlphaFoldDB" id="A0A7J7GVU7"/>
<dbReference type="Proteomes" id="UP000593564">
    <property type="component" value="Unassembled WGS sequence"/>
</dbReference>
<sequence length="85" mass="9184">MPTMATAVNSSFRLCNCRCLLPSPVSRLHSQRPATSQIATTVFNPSFLPSVCCYLIFSPVIASFRRSPSPLSTPLLTRALPLSAS</sequence>
<accession>A0A7J7GVU7</accession>
<dbReference type="EMBL" id="JACBKZ010000008">
    <property type="protein sequence ID" value="KAF5943646.1"/>
    <property type="molecule type" value="Genomic_DNA"/>
</dbReference>
<comment type="caution">
    <text evidence="1">The sequence shown here is derived from an EMBL/GenBank/DDBJ whole genome shotgun (WGS) entry which is preliminary data.</text>
</comment>
<evidence type="ECO:0000313" key="1">
    <source>
        <dbReference type="EMBL" id="KAF5943646.1"/>
    </source>
</evidence>